<proteinExistence type="inferred from homology"/>
<dbReference type="InterPro" id="IPR036942">
    <property type="entry name" value="Beta-barrel_TonB_sf"/>
</dbReference>
<evidence type="ECO:0000256" key="5">
    <source>
        <dbReference type="ARBA" id="ARBA00022729"/>
    </source>
</evidence>
<dbReference type="SUPFAM" id="SSF56935">
    <property type="entry name" value="Porins"/>
    <property type="match status" value="1"/>
</dbReference>
<dbReference type="InterPro" id="IPR012910">
    <property type="entry name" value="Plug_dom"/>
</dbReference>
<organism evidence="14 15">
    <name type="scientific">Acidaminococcus intestini (strain RyC-MR95)</name>
    <dbReference type="NCBI Taxonomy" id="568816"/>
    <lineage>
        <taxon>Bacteria</taxon>
        <taxon>Bacillati</taxon>
        <taxon>Bacillota</taxon>
        <taxon>Negativicutes</taxon>
        <taxon>Acidaminococcales</taxon>
        <taxon>Acidaminococcaceae</taxon>
        <taxon>Acidaminococcus</taxon>
    </lineage>
</organism>
<keyword evidence="4 10" id="KW-0812">Transmembrane</keyword>
<keyword evidence="3 10" id="KW-1134">Transmembrane beta strand</keyword>
<dbReference type="Gene3D" id="2.170.130.10">
    <property type="entry name" value="TonB-dependent receptor, plug domain"/>
    <property type="match status" value="1"/>
</dbReference>
<evidence type="ECO:0000256" key="8">
    <source>
        <dbReference type="ARBA" id="ARBA00023170"/>
    </source>
</evidence>
<keyword evidence="8 14" id="KW-0675">Receptor</keyword>
<reference evidence="14 15" key="1">
    <citation type="journal article" date="2011" name="J. Bacteriol.">
        <title>Complete genome sequence of Acidaminococcus intestini RYC-MR95, a Gram-negative bacterium from the phylum Firmicutes.</title>
        <authorList>
            <person name="D'Auria G."/>
            <person name="Galan J.C."/>
            <person name="Rodriguez-Alcayna M."/>
            <person name="Moya A."/>
            <person name="Baquero F."/>
            <person name="Latorre A."/>
        </authorList>
    </citation>
    <scope>NUCLEOTIDE SEQUENCE [LARGE SCALE GENOMIC DNA]</scope>
    <source>
        <strain evidence="14 15">RyC-MR95</strain>
    </source>
</reference>
<dbReference type="GO" id="GO:0015344">
    <property type="term" value="F:siderophore uptake transmembrane transporter activity"/>
    <property type="evidence" value="ECO:0007669"/>
    <property type="project" value="TreeGrafter"/>
</dbReference>
<dbReference type="InterPro" id="IPR039426">
    <property type="entry name" value="TonB-dep_rcpt-like"/>
</dbReference>
<evidence type="ECO:0000313" key="14">
    <source>
        <dbReference type="EMBL" id="AEQ22030.1"/>
    </source>
</evidence>
<dbReference type="InParanoid" id="G4Q548"/>
<evidence type="ECO:0000256" key="1">
    <source>
        <dbReference type="ARBA" id="ARBA00004571"/>
    </source>
</evidence>
<dbReference type="PANTHER" id="PTHR30069">
    <property type="entry name" value="TONB-DEPENDENT OUTER MEMBRANE RECEPTOR"/>
    <property type="match status" value="1"/>
</dbReference>
<dbReference type="PANTHER" id="PTHR30069:SF29">
    <property type="entry name" value="HEMOGLOBIN AND HEMOGLOBIN-HAPTOGLOBIN-BINDING PROTEIN 1-RELATED"/>
    <property type="match status" value="1"/>
</dbReference>
<evidence type="ECO:0000256" key="2">
    <source>
        <dbReference type="ARBA" id="ARBA00022448"/>
    </source>
</evidence>
<evidence type="ECO:0000313" key="15">
    <source>
        <dbReference type="Proteomes" id="UP000007093"/>
    </source>
</evidence>
<evidence type="ECO:0000256" key="7">
    <source>
        <dbReference type="ARBA" id="ARBA00023136"/>
    </source>
</evidence>
<dbReference type="EMBL" id="CP003058">
    <property type="protein sequence ID" value="AEQ22030.1"/>
    <property type="molecule type" value="Genomic_DNA"/>
</dbReference>
<evidence type="ECO:0000259" key="13">
    <source>
        <dbReference type="Pfam" id="PF07715"/>
    </source>
</evidence>
<gene>
    <name evidence="14" type="ordered locus">Acin_0798</name>
</gene>
<dbReference type="InterPro" id="IPR037066">
    <property type="entry name" value="Plug_dom_sf"/>
</dbReference>
<evidence type="ECO:0000256" key="9">
    <source>
        <dbReference type="ARBA" id="ARBA00023237"/>
    </source>
</evidence>
<dbReference type="GO" id="GO:0044718">
    <property type="term" value="P:siderophore transmembrane transport"/>
    <property type="evidence" value="ECO:0007669"/>
    <property type="project" value="TreeGrafter"/>
</dbReference>
<dbReference type="eggNOG" id="COG4771">
    <property type="taxonomic scope" value="Bacteria"/>
</dbReference>
<sequence length="667" mass="75897">MMEDGAGKNNHSRMEEPLMQNQYKMNRILTLGVLFSLLFGTYRTACASQSLPTYDLGETVVTATKTKLEEKKVPMSTEVITQEEMKEKGAYNVRDALKLVNGLDVQEAAMVGNNVSLRGMGTNATLILVDGRRLASEDSGQTMNVYELNRMNIHSVDRIEIVRGSGSALYGSDAMGGVINIITKKNQKAGGYVGTDLGGREQSVYGGVSTGNVGKFNMNVDFNVRDVRKIDTDGSTNMYGPRRYLNFNSTYRFDDHSGIEAGVSFLKEQYRTFTSGTPDSTTWYDNNRQDYHVKYFGFDDKNDYEFQVYYDRLGKESRTSRGGNWTGFDHAKYETTVTEAKNTYRPNEDHAITFGGEYRHQKVGGTRLGTIEGHNRVENYLGLSSIYSEQSMDSYAAYLQDEWQLTEKLFFVPSVRWDHFDSFGAQLSPRAGLTYEFSDAARVKLNYGLGYRAPTIFELYSRMEHNFGRFSYQVWGNDALEPEKSRTFDIGIEAEKGKSSGKLSYFHNKIDNLIDTQLIGRFGSTTRYQYVNVNKVEMNGIEGEYNYRFDDHWSARATYTYLDAKNSETNTRLTGRARNNGIVELTYLSGKEKPWSATLYNTWYRDYLSGEGKNYTYSTTNFVVTKDLNRNTHLYAGVDNIFDKQFPDTDAYSINGRTWRAGVEFTF</sequence>
<dbReference type="KEGG" id="ain:Acin_0798"/>
<keyword evidence="7 10" id="KW-0472">Membrane</keyword>
<evidence type="ECO:0000259" key="12">
    <source>
        <dbReference type="Pfam" id="PF00593"/>
    </source>
</evidence>
<keyword evidence="5" id="KW-0732">Signal</keyword>
<dbReference type="GO" id="GO:0009279">
    <property type="term" value="C:cell outer membrane"/>
    <property type="evidence" value="ECO:0007669"/>
    <property type="project" value="UniProtKB-SubCell"/>
</dbReference>
<dbReference type="AlphaFoldDB" id="G4Q548"/>
<dbReference type="Pfam" id="PF00593">
    <property type="entry name" value="TonB_dep_Rec_b-barrel"/>
    <property type="match status" value="1"/>
</dbReference>
<dbReference type="CDD" id="cd01347">
    <property type="entry name" value="ligand_gated_channel"/>
    <property type="match status" value="1"/>
</dbReference>
<evidence type="ECO:0000256" key="4">
    <source>
        <dbReference type="ARBA" id="ARBA00022692"/>
    </source>
</evidence>
<evidence type="ECO:0000256" key="10">
    <source>
        <dbReference type="PROSITE-ProRule" id="PRU01360"/>
    </source>
</evidence>
<evidence type="ECO:0000256" key="3">
    <source>
        <dbReference type="ARBA" id="ARBA00022452"/>
    </source>
</evidence>
<comment type="similarity">
    <text evidence="10 11">Belongs to the TonB-dependent receptor family.</text>
</comment>
<evidence type="ECO:0000256" key="11">
    <source>
        <dbReference type="RuleBase" id="RU003357"/>
    </source>
</evidence>
<dbReference type="InterPro" id="IPR000531">
    <property type="entry name" value="Beta-barrel_TonB"/>
</dbReference>
<name>G4Q548_ACIIR</name>
<keyword evidence="9 10" id="KW-0998">Cell outer membrane</keyword>
<feature type="domain" description="TonB-dependent receptor plug" evidence="13">
    <location>
        <begin position="71"/>
        <end position="178"/>
    </location>
</feature>
<dbReference type="Gene3D" id="2.40.170.20">
    <property type="entry name" value="TonB-dependent receptor, beta-barrel domain"/>
    <property type="match status" value="1"/>
</dbReference>
<keyword evidence="6 11" id="KW-0798">TonB box</keyword>
<feature type="domain" description="TonB-dependent receptor-like beta-barrel" evidence="12">
    <location>
        <begin position="233"/>
        <end position="641"/>
    </location>
</feature>
<evidence type="ECO:0000256" key="6">
    <source>
        <dbReference type="ARBA" id="ARBA00023077"/>
    </source>
</evidence>
<protein>
    <submittedName>
        <fullName evidence="14">TonB-dependent receptor</fullName>
    </submittedName>
</protein>
<keyword evidence="15" id="KW-1185">Reference proteome</keyword>
<accession>G4Q548</accession>
<keyword evidence="2 10" id="KW-0813">Transport</keyword>
<dbReference type="PATRIC" id="fig|568816.4.peg.772"/>
<dbReference type="PROSITE" id="PS52016">
    <property type="entry name" value="TONB_DEPENDENT_REC_3"/>
    <property type="match status" value="1"/>
</dbReference>
<dbReference type="Proteomes" id="UP000007093">
    <property type="component" value="Chromosome"/>
</dbReference>
<dbReference type="Pfam" id="PF07715">
    <property type="entry name" value="Plug"/>
    <property type="match status" value="1"/>
</dbReference>
<dbReference type="STRING" id="568816.Acin_0798"/>
<dbReference type="HOGENOM" id="CLU_008287_18_2_9"/>
<comment type="subcellular location">
    <subcellularLocation>
        <location evidence="1 10">Cell outer membrane</location>
        <topology evidence="1 10">Multi-pass membrane protein</topology>
    </subcellularLocation>
</comment>